<dbReference type="EMBL" id="CAJNOR010000979">
    <property type="protein sequence ID" value="CAF1049428.1"/>
    <property type="molecule type" value="Genomic_DNA"/>
</dbReference>
<evidence type="ECO:0000313" key="4">
    <source>
        <dbReference type="Proteomes" id="UP000663852"/>
    </source>
</evidence>
<protein>
    <submittedName>
        <fullName evidence="2">Uncharacterized protein</fullName>
    </submittedName>
</protein>
<evidence type="ECO:0000313" key="1">
    <source>
        <dbReference type="EMBL" id="CAF1049428.1"/>
    </source>
</evidence>
<organism evidence="2 4">
    <name type="scientific">Adineta ricciae</name>
    <name type="common">Rotifer</name>
    <dbReference type="NCBI Taxonomy" id="249248"/>
    <lineage>
        <taxon>Eukaryota</taxon>
        <taxon>Metazoa</taxon>
        <taxon>Spiralia</taxon>
        <taxon>Gnathifera</taxon>
        <taxon>Rotifera</taxon>
        <taxon>Eurotatoria</taxon>
        <taxon>Bdelloidea</taxon>
        <taxon>Adinetida</taxon>
        <taxon>Adinetidae</taxon>
        <taxon>Adineta</taxon>
    </lineage>
</organism>
<evidence type="ECO:0000313" key="3">
    <source>
        <dbReference type="Proteomes" id="UP000663828"/>
    </source>
</evidence>
<dbReference type="Proteomes" id="UP000663828">
    <property type="component" value="Unassembled WGS sequence"/>
</dbReference>
<proteinExistence type="predicted"/>
<dbReference type="Proteomes" id="UP000663852">
    <property type="component" value="Unassembled WGS sequence"/>
</dbReference>
<accession>A0A815Q2I5</accession>
<evidence type="ECO:0000313" key="2">
    <source>
        <dbReference type="EMBL" id="CAF1457714.1"/>
    </source>
</evidence>
<name>A0A815Q2I5_ADIRI</name>
<comment type="caution">
    <text evidence="2">The sequence shown here is derived from an EMBL/GenBank/DDBJ whole genome shotgun (WGS) entry which is preliminary data.</text>
</comment>
<keyword evidence="3" id="KW-1185">Reference proteome</keyword>
<dbReference type="EMBL" id="CAJNOJ010000464">
    <property type="protein sequence ID" value="CAF1457714.1"/>
    <property type="molecule type" value="Genomic_DNA"/>
</dbReference>
<dbReference type="OrthoDB" id="10662839at2759"/>
<dbReference type="AlphaFoldDB" id="A0A815Q2I5"/>
<sequence length="144" mass="17007">MLWEKLNFNGKPCFIIIDKNLLEKSSNLVYSLSDKTTNEIEKENFISSRESQPTNFLVIWLNLTLNGFNDEIDDSILIFTNLDEFIDFTTEIENDKIVLILSSLIDENLLFIIEDIPQIYSIYFHCNQRINYHKSRKSKDFTLK</sequence>
<gene>
    <name evidence="2" type="ORF">EDS130_LOCUS39946</name>
    <name evidence="1" type="ORF">XAT740_LOCUS15690</name>
</gene>
<reference evidence="2" key="1">
    <citation type="submission" date="2021-02" db="EMBL/GenBank/DDBJ databases">
        <authorList>
            <person name="Nowell W R."/>
        </authorList>
    </citation>
    <scope>NUCLEOTIDE SEQUENCE</scope>
</reference>